<accession>A0A1I0S663</accession>
<keyword evidence="1" id="KW-1133">Transmembrane helix</keyword>
<name>A0A1I0S663_9BACT</name>
<feature type="transmembrane region" description="Helical" evidence="1">
    <location>
        <begin position="369"/>
        <end position="390"/>
    </location>
</feature>
<dbReference type="AlphaFoldDB" id="A0A1I0S663"/>
<dbReference type="Proteomes" id="UP000199310">
    <property type="component" value="Unassembled WGS sequence"/>
</dbReference>
<dbReference type="STRING" id="29529.SAMN04488122_4024"/>
<dbReference type="PANTHER" id="PTHR37826:SF3">
    <property type="entry name" value="J DOMAIN-CONTAINING PROTEIN"/>
    <property type="match status" value="1"/>
</dbReference>
<keyword evidence="1" id="KW-0472">Membrane</keyword>
<dbReference type="EMBL" id="FOJG01000002">
    <property type="protein sequence ID" value="SEW50938.1"/>
    <property type="molecule type" value="Genomic_DNA"/>
</dbReference>
<gene>
    <name evidence="2" type="ORF">SAMN04488122_4024</name>
</gene>
<keyword evidence="1" id="KW-0812">Transmembrane</keyword>
<keyword evidence="3" id="KW-1185">Reference proteome</keyword>
<proteinExistence type="predicted"/>
<evidence type="ECO:0000256" key="1">
    <source>
        <dbReference type="SAM" id="Phobius"/>
    </source>
</evidence>
<dbReference type="NCBIfam" id="TIGR01053">
    <property type="entry name" value="LSD1"/>
    <property type="match status" value="1"/>
</dbReference>
<organism evidence="2 3">
    <name type="scientific">Chitinophaga arvensicola</name>
    <dbReference type="NCBI Taxonomy" id="29529"/>
    <lineage>
        <taxon>Bacteria</taxon>
        <taxon>Pseudomonadati</taxon>
        <taxon>Bacteroidota</taxon>
        <taxon>Chitinophagia</taxon>
        <taxon>Chitinophagales</taxon>
        <taxon>Chitinophagaceae</taxon>
        <taxon>Chitinophaga</taxon>
    </lineage>
</organism>
<sequence length="393" mass="44260">MQPAATGSRLHYHIHHIVPMSFEEKTSETVNSLKCQNCGAILHYAPGTNSLKCEYCGTVNQIEDDTLSAAIRPVDYDDFIASQQNHTEATQQAVVVKCVSCGASTTMLPNVTADSCPFCASPLVIDTVQTTSILQPHYVLPFVVTDKQAVSHFQTWMGKLWFAPSDLVKRVKDGSSQQLKGIYIPHWSYDTDTDTQYSGSRGEYYYTTETYTVEVNGKTETRTREVRHTAWYPASGRVENNFRDILVSASPSLPRKMAEILEPWLLDQLKKYDGRYLSGFRAEIYQTDAQQALVIAKKRMVPAIESEICNDIGGDTQRIDNYDVDYNSLGVKYLLLPVWISAYRYKNKLYHFVVNACTGEVTGDRPYSWMKIVGLILGIIFGIFVLYAIAQSQ</sequence>
<reference evidence="3" key="1">
    <citation type="submission" date="2016-10" db="EMBL/GenBank/DDBJ databases">
        <authorList>
            <person name="Varghese N."/>
            <person name="Submissions S."/>
        </authorList>
    </citation>
    <scope>NUCLEOTIDE SEQUENCE [LARGE SCALE GENOMIC DNA]</scope>
    <source>
        <strain evidence="3">DSM 3695</strain>
    </source>
</reference>
<dbReference type="PANTHER" id="PTHR37826">
    <property type="entry name" value="FLOTILLIN BAND_7_5 DOMAIN PROTEIN"/>
    <property type="match status" value="1"/>
</dbReference>
<evidence type="ECO:0000313" key="3">
    <source>
        <dbReference type="Proteomes" id="UP000199310"/>
    </source>
</evidence>
<evidence type="ECO:0000313" key="2">
    <source>
        <dbReference type="EMBL" id="SEW50938.1"/>
    </source>
</evidence>
<protein>
    <submittedName>
        <fullName evidence="2">Zinc finger domain-containing protein, LSD1 subclass</fullName>
    </submittedName>
</protein>